<feature type="region of interest" description="Disordered" evidence="1">
    <location>
        <begin position="384"/>
        <end position="403"/>
    </location>
</feature>
<protein>
    <submittedName>
        <fullName evidence="2">Type VI secretion system protein ImpG</fullName>
    </submittedName>
</protein>
<reference evidence="2 3" key="1">
    <citation type="journal article" date="2015" name="Stand. Genomic Sci.">
        <title>Genomic Encyclopedia of Bacterial and Archaeal Type Strains, Phase III: the genomes of soil and plant-associated and newly described type strains.</title>
        <authorList>
            <person name="Whitman W.B."/>
            <person name="Woyke T."/>
            <person name="Klenk H.P."/>
            <person name="Zhou Y."/>
            <person name="Lilburn T.G."/>
            <person name="Beck B.J."/>
            <person name="De Vos P."/>
            <person name="Vandamme P."/>
            <person name="Eisen J.A."/>
            <person name="Garrity G."/>
            <person name="Hugenholtz P."/>
            <person name="Kyrpides N.C."/>
        </authorList>
    </citation>
    <scope>NUCLEOTIDE SEQUENCE [LARGE SCALE GENOMIC DNA]</scope>
    <source>
        <strain evidence="2 3">CGMCC 1.2546</strain>
    </source>
</reference>
<dbReference type="NCBIfam" id="TIGR03359">
    <property type="entry name" value="VI_chp_6"/>
    <property type="match status" value="1"/>
</dbReference>
<dbReference type="Pfam" id="PF05947">
    <property type="entry name" value="T6SS_TssF"/>
    <property type="match status" value="1"/>
</dbReference>
<comment type="caution">
    <text evidence="2">The sequence shown here is derived from an EMBL/GenBank/DDBJ whole genome shotgun (WGS) entry which is preliminary data.</text>
</comment>
<dbReference type="PANTHER" id="PTHR35370:SF1">
    <property type="entry name" value="TYPE VI SECRETION SYSTEM COMPONENT TSSF1"/>
    <property type="match status" value="1"/>
</dbReference>
<keyword evidence="3" id="KW-1185">Reference proteome</keyword>
<dbReference type="RefSeq" id="WP_145722235.1">
    <property type="nucleotide sequence ID" value="NZ_BSPF01000093.1"/>
</dbReference>
<dbReference type="OrthoDB" id="9763676at2"/>
<dbReference type="PIRSF" id="PIRSF028304">
    <property type="entry name" value="UCP028304"/>
    <property type="match status" value="1"/>
</dbReference>
<name>A0A562MWD7_9HYPH</name>
<organism evidence="2 3">
    <name type="scientific">Mesorhizobium tianshanense</name>
    <dbReference type="NCBI Taxonomy" id="39844"/>
    <lineage>
        <taxon>Bacteria</taxon>
        <taxon>Pseudomonadati</taxon>
        <taxon>Pseudomonadota</taxon>
        <taxon>Alphaproteobacteria</taxon>
        <taxon>Hyphomicrobiales</taxon>
        <taxon>Phyllobacteriaceae</taxon>
        <taxon>Mesorhizobium</taxon>
    </lineage>
</organism>
<dbReference type="Proteomes" id="UP000317122">
    <property type="component" value="Unassembled WGS sequence"/>
</dbReference>
<evidence type="ECO:0000313" key="2">
    <source>
        <dbReference type="EMBL" id="TWI24190.1"/>
    </source>
</evidence>
<proteinExistence type="predicted"/>
<dbReference type="AlphaFoldDB" id="A0A562MWD7"/>
<dbReference type="PANTHER" id="PTHR35370">
    <property type="entry name" value="CYTOPLASMIC PROTEIN-RELATED-RELATED"/>
    <property type="match status" value="1"/>
</dbReference>
<evidence type="ECO:0000256" key="1">
    <source>
        <dbReference type="SAM" id="MobiDB-lite"/>
    </source>
</evidence>
<feature type="compositionally biased region" description="Basic and acidic residues" evidence="1">
    <location>
        <begin position="385"/>
        <end position="401"/>
    </location>
</feature>
<dbReference type="EMBL" id="VLKT01000055">
    <property type="protein sequence ID" value="TWI24190.1"/>
    <property type="molecule type" value="Genomic_DNA"/>
</dbReference>
<gene>
    <name evidence="2" type="ORF">IQ26_06252</name>
</gene>
<sequence length="624" mass="69038">MDRVFVEYYEEELTHIRGLAAEFADMHPAVARNLSLDTVPCPDPYVERLLDGVAFLAARTRLKVDAERSRFSRSILDVLYPDLVTPAPATAMAVLKPGQQVQSMIAGHVVKRNTRLVSSLQPGLSTRCTFTTAQDMTLWPITITSVSYFQDRSGLAAAGIAPIGGVSGEAALRIALARTGKGKLDELALDRLDLHFAGRTKAPLLFDAIFGACSAVGARAEGKANPLSPLPGPEMVGISDDEALMPRTRPTFEGYRLLREYFMMPERFHYVRVSGLQSVVRRCEAGIEIIFMFRRPVPELADVTPADFELFATPIINLFERDCNVIELDPRRTRQVLHADRTRARDFEIYRVTRVEDADTEGADAEIPELFSLGQNRSSGWVYSTERRPRRATEDERRDGLTRTSYTGDDVFLSISRPVGSPANRPLKRVDIMALCTNRDLPILDDTPTLTLETGDPVETVRLLGALRPPQPAIPAALPAGAEGESRADNLAWRLVAQLALNFLSLAKEGRGVDPLHALLDLYADRGDPSLARNVHSIVRIDSRSVIERLQIDGPMCFGRGTEVTLHVDQSVLAGQSTLLLSALLARLFARHAGINGFVRTRTRLLQKQEDVPWPMTPGNRYLI</sequence>
<evidence type="ECO:0000313" key="3">
    <source>
        <dbReference type="Proteomes" id="UP000317122"/>
    </source>
</evidence>
<accession>A0A562MWD7</accession>
<dbReference type="InterPro" id="IPR010272">
    <property type="entry name" value="T6SS_TssF"/>
</dbReference>